<evidence type="ECO:0000256" key="1">
    <source>
        <dbReference type="SAM" id="Phobius"/>
    </source>
</evidence>
<dbReference type="AlphaFoldDB" id="G0R4A2"/>
<feature type="transmembrane region" description="Helical" evidence="1">
    <location>
        <begin position="81"/>
        <end position="105"/>
    </location>
</feature>
<evidence type="ECO:0000313" key="3">
    <source>
        <dbReference type="Proteomes" id="UP000008983"/>
    </source>
</evidence>
<organism evidence="2 3">
    <name type="scientific">Ichthyophthirius multifiliis</name>
    <name type="common">White spot disease agent</name>
    <name type="synonym">Ich</name>
    <dbReference type="NCBI Taxonomy" id="5932"/>
    <lineage>
        <taxon>Eukaryota</taxon>
        <taxon>Sar</taxon>
        <taxon>Alveolata</taxon>
        <taxon>Ciliophora</taxon>
        <taxon>Intramacronucleata</taxon>
        <taxon>Oligohymenophorea</taxon>
        <taxon>Hymenostomatida</taxon>
        <taxon>Ophryoglenina</taxon>
        <taxon>Ichthyophthirius</taxon>
    </lineage>
</organism>
<dbReference type="EMBL" id="GL984330">
    <property type="protein sequence ID" value="EGR27713.1"/>
    <property type="molecule type" value="Genomic_DNA"/>
</dbReference>
<dbReference type="RefSeq" id="XP_004025165.1">
    <property type="nucleotide sequence ID" value="XM_004025116.1"/>
</dbReference>
<keyword evidence="3" id="KW-1185">Reference proteome</keyword>
<proteinExistence type="predicted"/>
<dbReference type="Proteomes" id="UP000008983">
    <property type="component" value="Unassembled WGS sequence"/>
</dbReference>
<feature type="transmembrane region" description="Helical" evidence="1">
    <location>
        <begin position="15"/>
        <end position="36"/>
    </location>
</feature>
<keyword evidence="1" id="KW-1133">Transmembrane helix</keyword>
<accession>G0R4A2</accession>
<reference evidence="2 3" key="1">
    <citation type="submission" date="2011-07" db="EMBL/GenBank/DDBJ databases">
        <authorList>
            <person name="Coyne R."/>
            <person name="Brami D."/>
            <person name="Johnson J."/>
            <person name="Hostetler J."/>
            <person name="Hannick L."/>
            <person name="Clark T."/>
            <person name="Cassidy-Hanley D."/>
            <person name="Inman J."/>
        </authorList>
    </citation>
    <scope>NUCLEOTIDE SEQUENCE [LARGE SCALE GENOMIC DNA]</scope>
    <source>
        <strain evidence="2 3">G5</strain>
    </source>
</reference>
<dbReference type="InParanoid" id="G0R4A2"/>
<gene>
    <name evidence="2" type="ORF">IMG5_190690</name>
</gene>
<dbReference type="GeneID" id="14903784"/>
<keyword evidence="1" id="KW-0812">Transmembrane</keyword>
<keyword evidence="1" id="KW-0472">Membrane</keyword>
<protein>
    <recommendedName>
        <fullName evidence="4">Transmembrane protein</fullName>
    </recommendedName>
</protein>
<name>G0R4A2_ICHMU</name>
<sequence length="106" mass="13378">MIDFMCFCFQNDLQHIYFLFYFLLIFINAVAQFKYFNKLNFDYLGYYFQENILYFKIQVPKDSMFLNYLYNFQFNQKIQNYFNLFLFLFFIIQIKMKCTLGYYILH</sequence>
<evidence type="ECO:0008006" key="4">
    <source>
        <dbReference type="Google" id="ProtNLM"/>
    </source>
</evidence>
<evidence type="ECO:0000313" key="2">
    <source>
        <dbReference type="EMBL" id="EGR27713.1"/>
    </source>
</evidence>